<comment type="caution">
    <text evidence="9">The sequence shown here is derived from an EMBL/GenBank/DDBJ whole genome shotgun (WGS) entry which is preliminary data.</text>
</comment>
<sequence>MEVYDSIVVGAGIEGSSTAYNLVKNGQRTLLLEQFPLPHSRGSSHGQSRITRMAYGDADYYTEMMKEAYRLWEKLENESGTTIYTKTGLLAVGKAGDELIDGTVQALRKHSVPFTTLDGKALRLKYPMLVYSDDISGVEDHSGGVLFADKALAAFQGEFIKHGGVLRDNESLVDVFPGDIVTVKTNKGSYRGRNLVLTVGPWATKILPPLGIHLPLKVLRISVFYWKENIAGTYGADKFPIFLWDNASGNFDVYGLPSLEYPGLYKLCLHAGPEIDPDRRDDVDSTWVLDNMKKFVAEHFPLLEPHPVITETCIYTNTPDHDFVLDRHPAWRNIIIGAGFSGHGFKLSPVVGKVLAELVMRKTPSYNLSHFRIDRFNKSSK</sequence>
<evidence type="ECO:0000256" key="4">
    <source>
        <dbReference type="ARBA" id="ARBA00022630"/>
    </source>
</evidence>
<dbReference type="NCBIfam" id="NF008425">
    <property type="entry name" value="PRK11259.1"/>
    <property type="match status" value="1"/>
</dbReference>
<dbReference type="GO" id="GO:0050031">
    <property type="term" value="F:L-pipecolate oxidase activity"/>
    <property type="evidence" value="ECO:0007669"/>
    <property type="project" value="TreeGrafter"/>
</dbReference>
<evidence type="ECO:0000256" key="2">
    <source>
        <dbReference type="ARBA" id="ARBA00010989"/>
    </source>
</evidence>
<organism evidence="9 10">
    <name type="scientific">Mizuhopecten yessoensis</name>
    <name type="common">Japanese scallop</name>
    <name type="synonym">Patinopecten yessoensis</name>
    <dbReference type="NCBI Taxonomy" id="6573"/>
    <lineage>
        <taxon>Eukaryota</taxon>
        <taxon>Metazoa</taxon>
        <taxon>Spiralia</taxon>
        <taxon>Lophotrochozoa</taxon>
        <taxon>Mollusca</taxon>
        <taxon>Bivalvia</taxon>
        <taxon>Autobranchia</taxon>
        <taxon>Pteriomorphia</taxon>
        <taxon>Pectinida</taxon>
        <taxon>Pectinoidea</taxon>
        <taxon>Pectinidae</taxon>
        <taxon>Mizuhopecten</taxon>
    </lineage>
</organism>
<dbReference type="InterPro" id="IPR036188">
    <property type="entry name" value="FAD/NAD-bd_sf"/>
</dbReference>
<name>A0A210Q852_MIZYE</name>
<keyword evidence="5" id="KW-0274">FAD</keyword>
<dbReference type="GO" id="GO:0008115">
    <property type="term" value="F:sarcosine oxidase activity"/>
    <property type="evidence" value="ECO:0007669"/>
    <property type="project" value="UniProtKB-EC"/>
</dbReference>
<dbReference type="OrthoDB" id="424974at2759"/>
<gene>
    <name evidence="9" type="ORF">KP79_PYT16520</name>
</gene>
<evidence type="ECO:0000256" key="1">
    <source>
        <dbReference type="ARBA" id="ARBA00001974"/>
    </source>
</evidence>
<dbReference type="GO" id="GO:0005777">
    <property type="term" value="C:peroxisome"/>
    <property type="evidence" value="ECO:0007669"/>
    <property type="project" value="TreeGrafter"/>
</dbReference>
<evidence type="ECO:0000256" key="5">
    <source>
        <dbReference type="ARBA" id="ARBA00022827"/>
    </source>
</evidence>
<dbReference type="InterPro" id="IPR006076">
    <property type="entry name" value="FAD-dep_OxRdtase"/>
</dbReference>
<dbReference type="InterPro" id="IPR045170">
    <property type="entry name" value="MTOX"/>
</dbReference>
<proteinExistence type="inferred from homology"/>
<dbReference type="PANTHER" id="PTHR10961">
    <property type="entry name" value="PEROXISOMAL SARCOSINE OXIDASE"/>
    <property type="match status" value="1"/>
</dbReference>
<comment type="similarity">
    <text evidence="2">Belongs to the MSOX/MTOX family.</text>
</comment>
<dbReference type="FunFam" id="3.50.50.60:FF:000189">
    <property type="entry name" value="Monomeric sarcosine oxidase"/>
    <property type="match status" value="1"/>
</dbReference>
<evidence type="ECO:0000313" key="9">
    <source>
        <dbReference type="EMBL" id="OWF44916.1"/>
    </source>
</evidence>
<dbReference type="AlphaFoldDB" id="A0A210Q852"/>
<reference evidence="9 10" key="1">
    <citation type="journal article" date="2017" name="Nat. Ecol. Evol.">
        <title>Scallop genome provides insights into evolution of bilaterian karyotype and development.</title>
        <authorList>
            <person name="Wang S."/>
            <person name="Zhang J."/>
            <person name="Jiao W."/>
            <person name="Li J."/>
            <person name="Xun X."/>
            <person name="Sun Y."/>
            <person name="Guo X."/>
            <person name="Huan P."/>
            <person name="Dong B."/>
            <person name="Zhang L."/>
            <person name="Hu X."/>
            <person name="Sun X."/>
            <person name="Wang J."/>
            <person name="Zhao C."/>
            <person name="Wang Y."/>
            <person name="Wang D."/>
            <person name="Huang X."/>
            <person name="Wang R."/>
            <person name="Lv J."/>
            <person name="Li Y."/>
            <person name="Zhang Z."/>
            <person name="Liu B."/>
            <person name="Lu W."/>
            <person name="Hui Y."/>
            <person name="Liang J."/>
            <person name="Zhou Z."/>
            <person name="Hou R."/>
            <person name="Li X."/>
            <person name="Liu Y."/>
            <person name="Li H."/>
            <person name="Ning X."/>
            <person name="Lin Y."/>
            <person name="Zhao L."/>
            <person name="Xing Q."/>
            <person name="Dou J."/>
            <person name="Li Y."/>
            <person name="Mao J."/>
            <person name="Guo H."/>
            <person name="Dou H."/>
            <person name="Li T."/>
            <person name="Mu C."/>
            <person name="Jiang W."/>
            <person name="Fu Q."/>
            <person name="Fu X."/>
            <person name="Miao Y."/>
            <person name="Liu J."/>
            <person name="Yu Q."/>
            <person name="Li R."/>
            <person name="Liao H."/>
            <person name="Li X."/>
            <person name="Kong Y."/>
            <person name="Jiang Z."/>
            <person name="Chourrout D."/>
            <person name="Li R."/>
            <person name="Bao Z."/>
        </authorList>
    </citation>
    <scope>NUCLEOTIDE SEQUENCE [LARGE SCALE GENOMIC DNA]</scope>
    <source>
        <strain evidence="9 10">PY_sf001</strain>
    </source>
</reference>
<dbReference type="SUPFAM" id="SSF54373">
    <property type="entry name" value="FAD-linked reductases, C-terminal domain"/>
    <property type="match status" value="1"/>
</dbReference>
<dbReference type="STRING" id="6573.A0A210Q852"/>
<accession>A0A210Q852</accession>
<dbReference type="GO" id="GO:0033514">
    <property type="term" value="P:L-lysine catabolic process to acetyl-CoA via L-pipecolate"/>
    <property type="evidence" value="ECO:0007669"/>
    <property type="project" value="TreeGrafter"/>
</dbReference>
<keyword evidence="6" id="KW-0560">Oxidoreductase</keyword>
<evidence type="ECO:0000259" key="8">
    <source>
        <dbReference type="Pfam" id="PF01266"/>
    </source>
</evidence>
<evidence type="ECO:0000256" key="7">
    <source>
        <dbReference type="ARBA" id="ARBA00052742"/>
    </source>
</evidence>
<evidence type="ECO:0000256" key="6">
    <source>
        <dbReference type="ARBA" id="ARBA00023002"/>
    </source>
</evidence>
<keyword evidence="4" id="KW-0285">Flavoprotein</keyword>
<dbReference type="Gene3D" id="3.50.50.60">
    <property type="entry name" value="FAD/NAD(P)-binding domain"/>
    <property type="match status" value="1"/>
</dbReference>
<dbReference type="Pfam" id="PF01266">
    <property type="entry name" value="DAO"/>
    <property type="match status" value="1"/>
</dbReference>
<dbReference type="GO" id="GO:0050660">
    <property type="term" value="F:flavin adenine dinucleotide binding"/>
    <property type="evidence" value="ECO:0007669"/>
    <property type="project" value="InterPro"/>
</dbReference>
<protein>
    <recommendedName>
        <fullName evidence="3">sarcosine oxidasee (formaldehyde-forming)</fullName>
        <ecNumber evidence="3">1.5.3.1</ecNumber>
    </recommendedName>
</protein>
<evidence type="ECO:0000256" key="3">
    <source>
        <dbReference type="ARBA" id="ARBA00012769"/>
    </source>
</evidence>
<comment type="catalytic activity">
    <reaction evidence="7">
        <text>sarcosine + O2 + H2O = formaldehyde + glycine + H2O2</text>
        <dbReference type="Rhea" id="RHEA:13313"/>
        <dbReference type="ChEBI" id="CHEBI:15377"/>
        <dbReference type="ChEBI" id="CHEBI:15379"/>
        <dbReference type="ChEBI" id="CHEBI:16240"/>
        <dbReference type="ChEBI" id="CHEBI:16842"/>
        <dbReference type="ChEBI" id="CHEBI:57305"/>
        <dbReference type="ChEBI" id="CHEBI:57433"/>
        <dbReference type="EC" id="1.5.3.1"/>
    </reaction>
</comment>
<keyword evidence="10" id="KW-1185">Reference proteome</keyword>
<dbReference type="Proteomes" id="UP000242188">
    <property type="component" value="Unassembled WGS sequence"/>
</dbReference>
<dbReference type="EMBL" id="NEDP02004651">
    <property type="protein sequence ID" value="OWF44916.1"/>
    <property type="molecule type" value="Genomic_DNA"/>
</dbReference>
<feature type="domain" description="FAD dependent oxidoreductase" evidence="8">
    <location>
        <begin position="6"/>
        <end position="358"/>
    </location>
</feature>
<dbReference type="PANTHER" id="PTHR10961:SF46">
    <property type="entry name" value="PEROXISOMAL SARCOSINE OXIDASE"/>
    <property type="match status" value="1"/>
</dbReference>
<evidence type="ECO:0000313" key="10">
    <source>
        <dbReference type="Proteomes" id="UP000242188"/>
    </source>
</evidence>
<dbReference type="EC" id="1.5.3.1" evidence="3"/>
<comment type="cofactor">
    <cofactor evidence="1">
        <name>FAD</name>
        <dbReference type="ChEBI" id="CHEBI:57692"/>
    </cofactor>
</comment>
<dbReference type="Gene3D" id="3.30.9.10">
    <property type="entry name" value="D-Amino Acid Oxidase, subunit A, domain 2"/>
    <property type="match status" value="1"/>
</dbReference>
<dbReference type="SUPFAM" id="SSF51905">
    <property type="entry name" value="FAD/NAD(P)-binding domain"/>
    <property type="match status" value="1"/>
</dbReference>